<feature type="compositionally biased region" description="Polar residues" evidence="1">
    <location>
        <begin position="156"/>
        <end position="175"/>
    </location>
</feature>
<feature type="region of interest" description="Disordered" evidence="1">
    <location>
        <begin position="153"/>
        <end position="175"/>
    </location>
</feature>
<accession>A0AAN9QD92</accession>
<gene>
    <name evidence="2" type="ORF">VNO80_30213</name>
</gene>
<name>A0AAN9QD92_PHACN</name>
<feature type="region of interest" description="Disordered" evidence="1">
    <location>
        <begin position="34"/>
        <end position="62"/>
    </location>
</feature>
<reference evidence="2 3" key="1">
    <citation type="submission" date="2024-01" db="EMBL/GenBank/DDBJ databases">
        <title>The genomes of 5 underutilized Papilionoideae crops provide insights into root nodulation and disease resistanc.</title>
        <authorList>
            <person name="Jiang F."/>
        </authorList>
    </citation>
    <scope>NUCLEOTIDE SEQUENCE [LARGE SCALE GENOMIC DNA]</scope>
    <source>
        <strain evidence="2">JINMINGXINNONG_FW02</strain>
        <tissue evidence="2">Leaves</tissue>
    </source>
</reference>
<evidence type="ECO:0000313" key="3">
    <source>
        <dbReference type="Proteomes" id="UP001374584"/>
    </source>
</evidence>
<feature type="compositionally biased region" description="Polar residues" evidence="1">
    <location>
        <begin position="114"/>
        <end position="125"/>
    </location>
</feature>
<feature type="region of interest" description="Disordered" evidence="1">
    <location>
        <begin position="109"/>
        <end position="131"/>
    </location>
</feature>
<dbReference type="Proteomes" id="UP001374584">
    <property type="component" value="Unassembled WGS sequence"/>
</dbReference>
<keyword evidence="3" id="KW-1185">Reference proteome</keyword>
<dbReference type="PANTHER" id="PTHR34572">
    <property type="entry name" value="GOLGIN FAMILY A PROTEIN"/>
    <property type="match status" value="1"/>
</dbReference>
<comment type="caution">
    <text evidence="2">The sequence shown here is derived from an EMBL/GenBank/DDBJ whole genome shotgun (WGS) entry which is preliminary data.</text>
</comment>
<dbReference type="AlphaFoldDB" id="A0AAN9QD92"/>
<sequence length="175" mass="19540">MEAVGSRLSRASSRYGASTVFTGPVRKWKKKWVQVTPSSSASNTTTNNSNGHSHANSNSSSRLLLRRWTPTTADDAAAVSDEPPRRKFRYTPIAVLEEQKKMMVVKKEHESATESDQPAVRQTNITHERQGKLNMDEILEETKDSNIVKLDHGLDLQSSNDETSLNSDNQLETNI</sequence>
<organism evidence="2 3">
    <name type="scientific">Phaseolus coccineus</name>
    <name type="common">Scarlet runner bean</name>
    <name type="synonym">Phaseolus multiflorus</name>
    <dbReference type="NCBI Taxonomy" id="3886"/>
    <lineage>
        <taxon>Eukaryota</taxon>
        <taxon>Viridiplantae</taxon>
        <taxon>Streptophyta</taxon>
        <taxon>Embryophyta</taxon>
        <taxon>Tracheophyta</taxon>
        <taxon>Spermatophyta</taxon>
        <taxon>Magnoliopsida</taxon>
        <taxon>eudicotyledons</taxon>
        <taxon>Gunneridae</taxon>
        <taxon>Pentapetalae</taxon>
        <taxon>rosids</taxon>
        <taxon>fabids</taxon>
        <taxon>Fabales</taxon>
        <taxon>Fabaceae</taxon>
        <taxon>Papilionoideae</taxon>
        <taxon>50 kb inversion clade</taxon>
        <taxon>NPAAA clade</taxon>
        <taxon>indigoferoid/millettioid clade</taxon>
        <taxon>Phaseoleae</taxon>
        <taxon>Phaseolus</taxon>
    </lineage>
</organism>
<evidence type="ECO:0000256" key="1">
    <source>
        <dbReference type="SAM" id="MobiDB-lite"/>
    </source>
</evidence>
<evidence type="ECO:0000313" key="2">
    <source>
        <dbReference type="EMBL" id="KAK7333440.1"/>
    </source>
</evidence>
<protein>
    <submittedName>
        <fullName evidence="2">Uncharacterized protein</fullName>
    </submittedName>
</protein>
<dbReference type="PANTHER" id="PTHR34572:SF8">
    <property type="entry name" value="(RAPE) HYPOTHETICAL PROTEIN"/>
    <property type="match status" value="1"/>
</dbReference>
<proteinExistence type="predicted"/>
<feature type="compositionally biased region" description="Low complexity" evidence="1">
    <location>
        <begin position="38"/>
        <end position="61"/>
    </location>
</feature>
<dbReference type="EMBL" id="JAYMYR010000011">
    <property type="protein sequence ID" value="KAK7333440.1"/>
    <property type="molecule type" value="Genomic_DNA"/>
</dbReference>